<keyword evidence="6 9" id="KW-0811">Translocation</keyword>
<evidence type="ECO:0000256" key="9">
    <source>
        <dbReference type="HAMAP-Rule" id="MF_02219"/>
    </source>
</evidence>
<dbReference type="RefSeq" id="WP_228226534.1">
    <property type="nucleotide sequence ID" value="NZ_JAJGNP010000003.1"/>
</dbReference>
<comment type="subcellular location">
    <subcellularLocation>
        <location evidence="1 9 10">Cell outer membrane</location>
    </subcellularLocation>
</comment>
<gene>
    <name evidence="9 14" type="primary">sctC</name>
    <name evidence="14" type="ORF">LL253_05950</name>
</gene>
<evidence type="ECO:0000313" key="15">
    <source>
        <dbReference type="Proteomes" id="UP001198830"/>
    </source>
</evidence>
<reference evidence="14 15" key="1">
    <citation type="submission" date="2021-10" db="EMBL/GenBank/DDBJ databases">
        <title>The diversity and Nitrogen Metabolism of Culturable Nitrate-Utilizing Bacteria Within the Oxygen Minimum Zone of the Changjiang (Yangtze River)Estuary.</title>
        <authorList>
            <person name="Zhang D."/>
            <person name="Zheng J."/>
            <person name="Liu S."/>
            <person name="He W."/>
        </authorList>
    </citation>
    <scope>NUCLEOTIDE SEQUENCE [LARGE SCALE GENOMIC DNA]</scope>
    <source>
        <strain evidence="14 15">FXH275-2</strain>
    </source>
</reference>
<keyword evidence="4 9" id="KW-0732">Signal</keyword>
<dbReference type="InterPro" id="IPR005644">
    <property type="entry name" value="NolW-like"/>
</dbReference>
<feature type="signal peptide" evidence="9">
    <location>
        <begin position="1"/>
        <end position="22"/>
    </location>
</feature>
<dbReference type="InterPro" id="IPR004845">
    <property type="entry name" value="T2SS_GspD_CS"/>
</dbReference>
<feature type="chain" id="PRO_5044946821" description="Type 3 secretion system secretin" evidence="9">
    <location>
        <begin position="23"/>
        <end position="602"/>
    </location>
</feature>
<evidence type="ECO:0000256" key="3">
    <source>
        <dbReference type="ARBA" id="ARBA00022448"/>
    </source>
</evidence>
<evidence type="ECO:0000256" key="10">
    <source>
        <dbReference type="RuleBase" id="RU004004"/>
    </source>
</evidence>
<evidence type="ECO:0000256" key="7">
    <source>
        <dbReference type="ARBA" id="ARBA00023136"/>
    </source>
</evidence>
<evidence type="ECO:0000256" key="8">
    <source>
        <dbReference type="ARBA" id="ARBA00023237"/>
    </source>
</evidence>
<dbReference type="HAMAP" id="MF_02219">
    <property type="entry name" value="Type_III_secretin"/>
    <property type="match status" value="1"/>
</dbReference>
<dbReference type="PANTHER" id="PTHR30332:SF5">
    <property type="entry name" value="SPI-1 TYPE 3 SECRETION SYSTEM SECRETIN"/>
    <property type="match status" value="1"/>
</dbReference>
<evidence type="ECO:0000256" key="11">
    <source>
        <dbReference type="SAM" id="MobiDB-lite"/>
    </source>
</evidence>
<evidence type="ECO:0000256" key="4">
    <source>
        <dbReference type="ARBA" id="ARBA00022729"/>
    </source>
</evidence>
<keyword evidence="7 9" id="KW-0472">Membrane</keyword>
<dbReference type="InterPro" id="IPR004846">
    <property type="entry name" value="T2SS/T3SS_dom"/>
</dbReference>
<dbReference type="InterPro" id="IPR003522">
    <property type="entry name" value="T3SS_OM_pore_YscC"/>
</dbReference>
<accession>A0ABS8H1R2</accession>
<dbReference type="InterPro" id="IPR050810">
    <property type="entry name" value="Bact_Secretion_Sys_Channel"/>
</dbReference>
<comment type="similarity">
    <text evidence="2 9">Belongs to the bacterial secretin family. T3SS SctC subfamily.</text>
</comment>
<name>A0ABS8H1R2_9SPHN</name>
<dbReference type="Pfam" id="PF00263">
    <property type="entry name" value="Secretin"/>
    <property type="match status" value="1"/>
</dbReference>
<dbReference type="PRINTS" id="PR01337">
    <property type="entry name" value="TYPE3OMGPROT"/>
</dbReference>
<keyword evidence="8 9" id="KW-0998">Cell outer membrane</keyword>
<dbReference type="Pfam" id="PF03958">
    <property type="entry name" value="Secretin_N"/>
    <property type="match status" value="1"/>
</dbReference>
<keyword evidence="3 9" id="KW-0813">Transport</keyword>
<dbReference type="InterPro" id="IPR038591">
    <property type="entry name" value="NolW-like_sf"/>
</dbReference>
<feature type="domain" description="Type II/III secretion system secretin-like" evidence="12">
    <location>
        <begin position="412"/>
        <end position="568"/>
    </location>
</feature>
<proteinExistence type="inferred from homology"/>
<dbReference type="NCBIfam" id="TIGR02516">
    <property type="entry name" value="type_III_yscC"/>
    <property type="match status" value="1"/>
</dbReference>
<organism evidence="14 15">
    <name type="scientific">Sphingobium soli</name>
    <dbReference type="NCBI Taxonomy" id="1591116"/>
    <lineage>
        <taxon>Bacteria</taxon>
        <taxon>Pseudomonadati</taxon>
        <taxon>Pseudomonadota</taxon>
        <taxon>Alphaproteobacteria</taxon>
        <taxon>Sphingomonadales</taxon>
        <taxon>Sphingomonadaceae</taxon>
        <taxon>Sphingobium</taxon>
    </lineage>
</organism>
<dbReference type="Gene3D" id="3.30.1370.120">
    <property type="match status" value="1"/>
</dbReference>
<comment type="function">
    <text evidence="9">Component of the type III secretion system (T3SS), also called injectisome, which is used to inject bacterial effector proteins into eukaryotic host cells. Forms a ring-shaped multimeric structure with an apparent central pore in the outer membrane.</text>
</comment>
<evidence type="ECO:0000259" key="13">
    <source>
        <dbReference type="Pfam" id="PF03958"/>
    </source>
</evidence>
<evidence type="ECO:0000256" key="5">
    <source>
        <dbReference type="ARBA" id="ARBA00022927"/>
    </source>
</evidence>
<evidence type="ECO:0000256" key="2">
    <source>
        <dbReference type="ARBA" id="ARBA00007032"/>
    </source>
</evidence>
<comment type="caution">
    <text evidence="14">The sequence shown here is derived from an EMBL/GenBank/DDBJ whole genome shotgun (WGS) entry which is preliminary data.</text>
</comment>
<protein>
    <recommendedName>
        <fullName evidence="9">Type 3 secretion system secretin</fullName>
        <shortName evidence="9">T3SS secretin</shortName>
    </recommendedName>
</protein>
<dbReference type="Proteomes" id="UP001198830">
    <property type="component" value="Unassembled WGS sequence"/>
</dbReference>
<evidence type="ECO:0000259" key="12">
    <source>
        <dbReference type="Pfam" id="PF00263"/>
    </source>
</evidence>
<feature type="region of interest" description="Disordered" evidence="11">
    <location>
        <begin position="572"/>
        <end position="602"/>
    </location>
</feature>
<evidence type="ECO:0000256" key="6">
    <source>
        <dbReference type="ARBA" id="ARBA00023010"/>
    </source>
</evidence>
<dbReference type="EMBL" id="JAJGNP010000003">
    <property type="protein sequence ID" value="MCC4232236.1"/>
    <property type="molecule type" value="Genomic_DNA"/>
</dbReference>
<feature type="domain" description="NolW-like" evidence="13">
    <location>
        <begin position="195"/>
        <end position="335"/>
    </location>
</feature>
<evidence type="ECO:0000313" key="14">
    <source>
        <dbReference type="EMBL" id="MCC4232236.1"/>
    </source>
</evidence>
<dbReference type="Gene3D" id="3.55.50.30">
    <property type="match status" value="1"/>
</dbReference>
<dbReference type="PANTHER" id="PTHR30332">
    <property type="entry name" value="PROBABLE GENERAL SECRETION PATHWAY PROTEIN D"/>
    <property type="match status" value="1"/>
</dbReference>
<keyword evidence="5 9" id="KW-0653">Protein transport</keyword>
<sequence length="602" mass="64669" precursor="true">MRGMLRLSCALALASATPALHAAEPPFGDRKVNITARDQPAPDFLNQFFAASGLRVAVNGTVSGKINGRFSGMPADIWRQVASAFNLIAYYDGSVVTVYSANDVQSRTMSVATGRAADLSGAVTRGRLSDGNNRVRITSAESVLATGVPRFLDQVQQIASAQPRTAVRERPPVAAIAPGRAQPLTPGGIDPYELRVFYLRYARADDTTLRTGDREVRVPGVATIVARVMGDGLPIGTVGGSYGAQQVRQSVPRLMGKGLDSVAPDASRSTPYDNDEEDYLGLPGQEPIVVQAQPAPQAGPRITVDPSLNAVIVRDRPENMPAYEGLVRSLDVAPQIVELEATIIDINVDRLRELGINWRFRSGDWGALFGGDIVRRTGNPLTDSLNTGSVNRGLSLSGIIGANNEFIARISALEEKGAAKVVSRPQLVTLSNVEAVFDRTRTFYVRVAGDRQVDLFNVTAGTVLRVNPHVLVDNGQPRIRMVVNVEDGALLDGTVDRIPVVERASVNTQALIAEGESLLLGGLTVNSDMDAETAIPVLGQIPVLGELFKSRSKRRQHVERLFLISPRINRLDTPTMTSPMPTRFGGAPASPPAPRLQMETLQ</sequence>
<dbReference type="PROSITE" id="PS00875">
    <property type="entry name" value="T2SP_D"/>
    <property type="match status" value="1"/>
</dbReference>
<keyword evidence="15" id="KW-1185">Reference proteome</keyword>
<comment type="subunit">
    <text evidence="9">The core secretion machinery of the T3SS is composed of approximately 20 different proteins, including cytoplasmic components, a base, an export apparatus and a needle. This subunit is part of the base, which anchors the injectisome in the bacterial cell envelope. Forms a stable homooligomeric complex.</text>
</comment>
<evidence type="ECO:0000256" key="1">
    <source>
        <dbReference type="ARBA" id="ARBA00004442"/>
    </source>
</evidence>